<feature type="domain" description="Anthranilate synthase component I N-terminal" evidence="12">
    <location>
        <begin position="2148"/>
        <end position="2294"/>
    </location>
</feature>
<feature type="domain" description="Trs120/TRAPPC9 first Ig-like" evidence="15">
    <location>
        <begin position="1220"/>
        <end position="1383"/>
    </location>
</feature>
<feature type="region of interest" description="Disordered" evidence="9">
    <location>
        <begin position="658"/>
        <end position="791"/>
    </location>
</feature>
<evidence type="ECO:0000256" key="4">
    <source>
        <dbReference type="ARBA" id="ARBA00022909"/>
    </source>
</evidence>
<evidence type="ECO:0000259" key="10">
    <source>
        <dbReference type="Pfam" id="PF00117"/>
    </source>
</evidence>
<sequence>MADADSNPSTATHNSPRTWLLTSALSPLSVRLIRLLLSHGDYVVACLPPYEIDHEDRSAEFRELVNECKSSRKDREGWKDRIRGIRCDGAAMGSCGAAVAEAVQVFGRIDILLCCKSDAVVGTVEELSTTPFTQNLVRDQFESVFFSQVNFIRAALPQLRSQHTGHIIVLTSTGGHIGTPGMSIYTAATWALEGFCDSLAYEIAPFNIKVTVVQPNKEILSLTNRLTFAPQMAAYDQYSETAPSIRDILANVLNTHPDTALPYPQSPADYGPSPMSPASTSLEPDAAPGEILHRYPKLPPGAADKLVMETVHALSAIGGHENPPARHIVGHEAAVAVKEKLKTVTEELEDFVEASLSVDTFETPSRMRQVYDTELKIRRLKATFSFRSSAQQLKEATLTQQCDCDQRHLIPDEEPCDASKGRHRLKHQPRCAGGHVEKTPDARMSLDPLAPVAPARVKILLLPLGQIKADRFASFVERLNKEHVVHLRDISADGRPNRNMFSPLAYPDGAIIYNLVTHVPPPSHLALTPFDLYREPLAIIALADGTELHQKSFNKRQSINGTGPTTTEKNIRALYQELEDLRDMYPKALVHQVLLFDYANPHDTEIPMPEGLVDIPPLENCTVTTLRTVMCDISSLLLAEMTTLAKSFEAMTNIESPVPYSSTSKHTNGGSWGGEGGLNGLLRRGSSISSRHSVRSNSAGGIMDKTQARMSMPANARPGLHSSSSTPGLSSTPPKSSLSNPPITTDSQSPPASDRSTPDPQPAPQETTESSRSASRDRISTQGFGSGGVNDRWRLRTKGRAAVVVGSMFLQAGRWTDSIKELSDGAMAARSVNDHLWHGKALELILVNLFLLGWSNIEFHVPTVLIQFPDKPAHKQTPDPTPEDPDQPKHLRNLQWLLPELLERIIVLYSRVSSDSLPPLPMSEAFIRFSKIYSALHLCNGYLNRESLAMIATGIVPEQPYVAPPRFGVTPSRQQIGAMLFKAFPAGASELLTTVDRASVLSGIATVLGPLGLHRKKAMVIRELVSVLIGGLVEARTRGAADMGIHPAAGLMSLTSGGGGSSSGSMALEIGECDVEQGIEALMTLLCKSYGIVGFDLTRKAGAKNNEDVDDSDEAVIARIRGQSAARFFGFPDVKLNILRACINFSEALPDFDGVLRFSSDLLRTAGSGVAPGPRREDASPMITRDEQVRLATGISRTANLVQRLGYNDIAAEYWDEFFVRGIKLEPSLNSKTPVAHSKSILPGATASRASQDLDPFIYNPFLKKPDEMVNQTLVADEYATFKITLQNPYDIEVDVESVHLAAEGVQFDAVKEATVVGPYRTQVIRLRGRAKEAGTVKVMGAIIKVRGCRERRFPVFSMPWTPKQEVKVKAKGLAALEEAVTDVKPFAPKLEAESLSLTAIQAQPLVIVKSTTLAQSSIMILEGERQVFSVTLQNLASTPVDFMLFSFKDSTQEPLQTAINNRDATPSELYEYELALMKKQALRLPNSQQTRHIAPNGEATFDFEILGKPGLTAATIQVDYTHIGCPQEEMPDQFYTRQVSLDLTVTVNASVELARIDALPVHGEIPQPLWDRLGSSFTAKPDEYCLLSVDLRNAWPSQMVVQLESNDGISVQEDILPGNTSRVILPVKRVYLEDPHVTIPTLNPSRNRQFVVSASKISPEMERANREGFWYRERVLSCLRATWKTTSLPKRSGSIDLRSIRLTSRMIQAIKVDEVDVDISVEDKDGNAAEKDVAYVDEFMQLRVRLTNRTAQKIHPLVRILPALRHRPANVGLEFTRKLAWNGTLQQLIPVLEGHGSAEISVGMTVLCRGEFEISASVEEVQVWDEPRSSEPSVGAPKRILFIDAYDSFTNNIVSLLRTLLGADIFVIRIDLSVVDRVSDDDVPTKWTEQEFINNLAQFDAVVCGPGPGSPLNSEDVGAFNLLWDLPEHLQLPVLGICLGFQGLLAAHGGSVRRLKRGLHGMVREIEHHGEDIFCGVPPFKATLYHSLCVDIGQYSDGWAEENRWRPTSEFSPLAWATEFRDDGRREQILQGVRHNKKPFWGLQYHPESVCTEKNAQGVLINWFQAALQWNKYHGRRVQGPLLEIQTLSPPNHLESAAAHKEHLGDLWLTSNSSETSLGDFAKGSEYTHRAITLPQGAGVPELVEMLELAKGETIILDSSSSKNRDALALNSIVALGVDDTLRLEYNVCDDYVTIRLPSADGKDKTEMISLRNGTITVWEVISDFWETRSHPPGSDRSTSAFKGGFMGFITYEMGLHGLEKKMVPEDRGHKRPDICLAWVTKSIVLDHRAGVAYIQNLKARGSNDTWLDKTTERIQQSDYWNATKMRNGINGHVIENRAQNKEINITTPQPDRYEEQVRVCQDYIAAGESYELCLTSQTTMARPRSRNNERSPWAIYQILRQRQPAPFGSFIRLGGATMLSCSPERFLRYDTNGLCSMRPMKGTVRKSEAVSTLAQAEKILHVPKEVAENLMIVDLVRHDLHGVCGVGHVTVPDLMKVEEYATVFQMITVVNGQLPGRNGNRPHGARRSSFDSHCPYTGLDALAAALPPGSMTGAPKKRSCELLQIVEGQHERSLYSGVVGYMDVAGAGDWSVTIRTMFRWDDETAPAEEGEIEPREVWRIGAGGAVTILSTPEGERDEMFTKLAGPMGVFRDAA</sequence>
<dbReference type="Gene3D" id="3.40.50.880">
    <property type="match status" value="1"/>
</dbReference>
<evidence type="ECO:0000313" key="18">
    <source>
        <dbReference type="EMBL" id="KAF5661729.1"/>
    </source>
</evidence>
<dbReference type="GO" id="GO:0005802">
    <property type="term" value="C:trans-Golgi network"/>
    <property type="evidence" value="ECO:0007669"/>
    <property type="project" value="TreeGrafter"/>
</dbReference>
<evidence type="ECO:0000256" key="5">
    <source>
        <dbReference type="ARBA" id="ARBA00022962"/>
    </source>
</evidence>
<dbReference type="SUPFAM" id="SSF51735">
    <property type="entry name" value="NAD(P)-binding Rossmann-fold domains"/>
    <property type="match status" value="1"/>
</dbReference>
<dbReference type="PANTHER" id="PTHR21512">
    <property type="entry name" value="TRAFFICKING PROTEIN PARTICLE COMPLEX SUBUNIT 9"/>
    <property type="match status" value="1"/>
</dbReference>
<dbReference type="GO" id="GO:0046654">
    <property type="term" value="P:tetrahydrofolate biosynthetic process"/>
    <property type="evidence" value="ECO:0007669"/>
    <property type="project" value="UniProtKB-UniPathway"/>
</dbReference>
<evidence type="ECO:0000259" key="11">
    <source>
        <dbReference type="Pfam" id="PF00425"/>
    </source>
</evidence>
<dbReference type="InterPro" id="IPR006221">
    <property type="entry name" value="TrpG/PapA_dom"/>
</dbReference>
<accession>A0A8H5WKY7</accession>
<dbReference type="InterPro" id="IPR058563">
    <property type="entry name" value="Trs120_TRAPPC9_N"/>
</dbReference>
<evidence type="ECO:0000259" key="15">
    <source>
        <dbReference type="Pfam" id="PF26254"/>
    </source>
</evidence>
<comment type="subcellular location">
    <subcellularLocation>
        <location evidence="2">Golgi apparatus</location>
    </subcellularLocation>
</comment>
<keyword evidence="4" id="KW-0289">Folate biosynthesis</keyword>
<keyword evidence="19" id="KW-1185">Reference proteome</keyword>
<dbReference type="Pfam" id="PF26282">
    <property type="entry name" value="Ig_TRAPPC9-Trs120_3rd"/>
    <property type="match status" value="1"/>
</dbReference>
<evidence type="ECO:0000259" key="14">
    <source>
        <dbReference type="Pfam" id="PF26251"/>
    </source>
</evidence>
<dbReference type="CDD" id="cd01743">
    <property type="entry name" value="GATase1_Anthranilate_Synthase"/>
    <property type="match status" value="1"/>
</dbReference>
<dbReference type="InterPro" id="IPR013935">
    <property type="entry name" value="Trs120_TRAPPC9"/>
</dbReference>
<dbReference type="Pfam" id="PF26254">
    <property type="entry name" value="Ig_TRAPPC9-Trs120_1st"/>
    <property type="match status" value="1"/>
</dbReference>
<feature type="domain" description="Glutamine amidotransferase" evidence="10">
    <location>
        <begin position="1843"/>
        <end position="2057"/>
    </location>
</feature>
<feature type="domain" description="Trs120/TRAPPC9 fourth Ig-like" evidence="17">
    <location>
        <begin position="1716"/>
        <end position="1837"/>
    </location>
</feature>
<dbReference type="Pfam" id="PF26283">
    <property type="entry name" value="Ig_TRAPPC9-Trs120_4th"/>
    <property type="match status" value="1"/>
</dbReference>
<name>A0A8H5WKY7_9HYPO</name>
<organism evidence="18 19">
    <name type="scientific">Fusarium denticulatum</name>
    <dbReference type="NCBI Taxonomy" id="48507"/>
    <lineage>
        <taxon>Eukaryota</taxon>
        <taxon>Fungi</taxon>
        <taxon>Dikarya</taxon>
        <taxon>Ascomycota</taxon>
        <taxon>Pezizomycotina</taxon>
        <taxon>Sordariomycetes</taxon>
        <taxon>Hypocreomycetidae</taxon>
        <taxon>Hypocreales</taxon>
        <taxon>Nectriaceae</taxon>
        <taxon>Fusarium</taxon>
        <taxon>Fusarium fujikuroi species complex</taxon>
    </lineage>
</organism>
<dbReference type="PRINTS" id="PR00096">
    <property type="entry name" value="GATASE"/>
</dbReference>
<dbReference type="NCBIfam" id="TIGR01823">
    <property type="entry name" value="PabB-fungal"/>
    <property type="match status" value="1"/>
</dbReference>
<keyword evidence="5" id="KW-0315">Glutamine amidotransferase</keyword>
<dbReference type="GO" id="GO:0046656">
    <property type="term" value="P:folic acid biosynthetic process"/>
    <property type="evidence" value="ECO:0007669"/>
    <property type="project" value="UniProtKB-KW"/>
</dbReference>
<dbReference type="SUPFAM" id="SSF52317">
    <property type="entry name" value="Class I glutamine amidotransferase-like"/>
    <property type="match status" value="1"/>
</dbReference>
<dbReference type="InterPro" id="IPR010117">
    <property type="entry name" value="PabB_fungal"/>
</dbReference>
<dbReference type="InterPro" id="IPR005801">
    <property type="entry name" value="ADC_synthase"/>
</dbReference>
<evidence type="ECO:0000259" key="12">
    <source>
        <dbReference type="Pfam" id="PF04715"/>
    </source>
</evidence>
<evidence type="ECO:0000256" key="7">
    <source>
        <dbReference type="ARBA" id="ARBA00031329"/>
    </source>
</evidence>
<dbReference type="Gene3D" id="3.60.120.10">
    <property type="entry name" value="Anthranilate synthase"/>
    <property type="match status" value="1"/>
</dbReference>
<reference evidence="18 19" key="1">
    <citation type="submission" date="2020-05" db="EMBL/GenBank/DDBJ databases">
        <title>Identification and distribution of gene clusters putatively required for synthesis of sphingolipid metabolism inhibitors in phylogenetically diverse species of the filamentous fungus Fusarium.</title>
        <authorList>
            <person name="Kim H.-S."/>
            <person name="Busman M."/>
            <person name="Brown D.W."/>
            <person name="Divon H."/>
            <person name="Uhlig S."/>
            <person name="Proctor R.H."/>
        </authorList>
    </citation>
    <scope>NUCLEOTIDE SEQUENCE [LARGE SCALE GENOMIC DNA]</scope>
    <source>
        <strain evidence="18 19">NRRL 25311</strain>
    </source>
</reference>
<evidence type="ECO:0000259" key="17">
    <source>
        <dbReference type="Pfam" id="PF26283"/>
    </source>
</evidence>
<dbReference type="UniPathway" id="UPA00077">
    <property type="reaction ID" value="UER00149"/>
</dbReference>
<dbReference type="Proteomes" id="UP000562682">
    <property type="component" value="Unassembled WGS sequence"/>
</dbReference>
<feature type="domain" description="Chorismate-utilising enzyme C-terminal" evidence="11">
    <location>
        <begin position="2353"/>
        <end position="2644"/>
    </location>
</feature>
<dbReference type="InterPro" id="IPR058564">
    <property type="entry name" value="TPR_TRAPPC9_Trs120"/>
</dbReference>
<dbReference type="SUPFAM" id="SSF56322">
    <property type="entry name" value="ADC synthase"/>
    <property type="match status" value="1"/>
</dbReference>
<dbReference type="Pfam" id="PF00117">
    <property type="entry name" value="GATase"/>
    <property type="match status" value="1"/>
</dbReference>
<dbReference type="InterPro" id="IPR058568">
    <property type="entry name" value="Ig_TRAPPC9_Trs120_4th"/>
</dbReference>
<dbReference type="InterPro" id="IPR058565">
    <property type="entry name" value="Ig_TRAPPC9_Trs120_1st"/>
</dbReference>
<dbReference type="PANTHER" id="PTHR21512:SF5">
    <property type="entry name" value="TRAFFICKING PROTEIN PARTICLE COMPLEX SUBUNIT 9"/>
    <property type="match status" value="1"/>
</dbReference>
<dbReference type="Pfam" id="PF00106">
    <property type="entry name" value="adh_short"/>
    <property type="match status" value="1"/>
</dbReference>
<evidence type="ECO:0000259" key="13">
    <source>
        <dbReference type="Pfam" id="PF08626"/>
    </source>
</evidence>
<evidence type="ECO:0000256" key="6">
    <source>
        <dbReference type="ARBA" id="ARBA00023034"/>
    </source>
</evidence>
<dbReference type="InterPro" id="IPR006805">
    <property type="entry name" value="Anth_synth_I_N"/>
</dbReference>
<dbReference type="InterPro" id="IPR029062">
    <property type="entry name" value="Class_I_gatase-like"/>
</dbReference>
<feature type="compositionally biased region" description="Polar residues" evidence="9">
    <location>
        <begin position="764"/>
        <end position="773"/>
    </location>
</feature>
<dbReference type="InterPro" id="IPR058567">
    <property type="entry name" value="Ig_TRAPPC9_Trs120_3rd"/>
</dbReference>
<feature type="compositionally biased region" description="Polar residues" evidence="9">
    <location>
        <begin position="743"/>
        <end position="755"/>
    </location>
</feature>
<dbReference type="InterPro" id="IPR036291">
    <property type="entry name" value="NAD(P)-bd_dom_sf"/>
</dbReference>
<dbReference type="InterPro" id="IPR002347">
    <property type="entry name" value="SDR_fam"/>
</dbReference>
<dbReference type="PROSITE" id="PS51273">
    <property type="entry name" value="GATASE_TYPE_1"/>
    <property type="match status" value="1"/>
</dbReference>
<comment type="pathway">
    <text evidence="3">Cofactor biosynthesis; tetrahydrofolate biosynthesis; 4-aminobenzoate from chorismate: step 1/2.</text>
</comment>
<keyword evidence="6" id="KW-0333">Golgi apparatus</keyword>
<feature type="compositionally biased region" description="Polar residues" evidence="9">
    <location>
        <begin position="658"/>
        <end position="667"/>
    </location>
</feature>
<feature type="compositionally biased region" description="Low complexity" evidence="9">
    <location>
        <begin position="718"/>
        <end position="742"/>
    </location>
</feature>
<feature type="region of interest" description="Disordered" evidence="9">
    <location>
        <begin position="260"/>
        <end position="282"/>
    </location>
</feature>
<evidence type="ECO:0000313" key="19">
    <source>
        <dbReference type="Proteomes" id="UP000562682"/>
    </source>
</evidence>
<comment type="catalytic activity">
    <reaction evidence="1">
        <text>chorismate + L-glutamine = 4-amino-4-deoxychorismate + L-glutamate</text>
        <dbReference type="Rhea" id="RHEA:11672"/>
        <dbReference type="ChEBI" id="CHEBI:29748"/>
        <dbReference type="ChEBI" id="CHEBI:29985"/>
        <dbReference type="ChEBI" id="CHEBI:58359"/>
        <dbReference type="ChEBI" id="CHEBI:58406"/>
        <dbReference type="EC" id="2.6.1.85"/>
    </reaction>
</comment>
<dbReference type="InterPro" id="IPR015890">
    <property type="entry name" value="Chorismate_C"/>
</dbReference>
<feature type="domain" description="Trs120/TRAPPC9 N-terminal" evidence="13">
    <location>
        <begin position="449"/>
        <end position="864"/>
    </location>
</feature>
<feature type="compositionally biased region" description="Low complexity" evidence="9">
    <location>
        <begin position="680"/>
        <end position="700"/>
    </location>
</feature>
<feature type="compositionally biased region" description="Gly residues" evidence="9">
    <location>
        <begin position="670"/>
        <end position="679"/>
    </location>
</feature>
<dbReference type="Pfam" id="PF26251">
    <property type="entry name" value="TPR_TRAPPC9-Trs120"/>
    <property type="match status" value="1"/>
</dbReference>
<evidence type="ECO:0000256" key="8">
    <source>
        <dbReference type="ARBA" id="ARBA00031904"/>
    </source>
</evidence>
<gene>
    <name evidence="18" type="ORF">FDENT_13470</name>
</gene>
<evidence type="ECO:0000256" key="2">
    <source>
        <dbReference type="ARBA" id="ARBA00004555"/>
    </source>
</evidence>
<dbReference type="GO" id="GO:0046820">
    <property type="term" value="F:4-amino-4-deoxychorismate synthase activity"/>
    <property type="evidence" value="ECO:0007669"/>
    <property type="project" value="UniProtKB-EC"/>
</dbReference>
<dbReference type="InterPro" id="IPR017926">
    <property type="entry name" value="GATASE"/>
</dbReference>
<protein>
    <recommendedName>
        <fullName evidence="8">p-aminobenzoic acid synthase</fullName>
    </recommendedName>
    <alternativeName>
        <fullName evidence="7">Para-aminobenzoate synthase</fullName>
    </alternativeName>
</protein>
<evidence type="ECO:0000256" key="9">
    <source>
        <dbReference type="SAM" id="MobiDB-lite"/>
    </source>
</evidence>
<dbReference type="Pfam" id="PF26280">
    <property type="entry name" value="Ig_TRAPPC9-Trs120_2nd"/>
    <property type="match status" value="1"/>
</dbReference>
<feature type="domain" description="Trs120/TRAPPC9 TPR region" evidence="14">
    <location>
        <begin position="894"/>
        <end position="1206"/>
    </location>
</feature>
<dbReference type="EMBL" id="JAAOAK010000544">
    <property type="protein sequence ID" value="KAF5661729.1"/>
    <property type="molecule type" value="Genomic_DNA"/>
</dbReference>
<feature type="domain" description="Trs120/TRAPPC9 third Ig-like" evidence="16">
    <location>
        <begin position="1552"/>
        <end position="1712"/>
    </location>
</feature>
<dbReference type="Pfam" id="PF00425">
    <property type="entry name" value="Chorismate_bind"/>
    <property type="match status" value="1"/>
</dbReference>
<evidence type="ECO:0000256" key="3">
    <source>
        <dbReference type="ARBA" id="ARBA00005009"/>
    </source>
</evidence>
<dbReference type="Pfam" id="PF08626">
    <property type="entry name" value="TRAPPC9-Trs120"/>
    <property type="match status" value="1"/>
</dbReference>
<evidence type="ECO:0000259" key="16">
    <source>
        <dbReference type="Pfam" id="PF26282"/>
    </source>
</evidence>
<proteinExistence type="predicted"/>
<dbReference type="Gene3D" id="3.40.50.720">
    <property type="entry name" value="NAD(P)-binding Rossmann-like Domain"/>
    <property type="match status" value="1"/>
</dbReference>
<evidence type="ECO:0000256" key="1">
    <source>
        <dbReference type="ARBA" id="ARBA00001000"/>
    </source>
</evidence>
<comment type="caution">
    <text evidence="18">The sequence shown here is derived from an EMBL/GenBank/DDBJ whole genome shotgun (WGS) entry which is preliminary data.</text>
</comment>
<dbReference type="Pfam" id="PF04715">
    <property type="entry name" value="Anth_synt_I_N"/>
    <property type="match status" value="1"/>
</dbReference>